<accession>A0A0J9WAN9</accession>
<dbReference type="KEGG" id="fox:FOXG_17490"/>
<dbReference type="PROSITE" id="PS50280">
    <property type="entry name" value="SET"/>
    <property type="match status" value="1"/>
</dbReference>
<gene>
    <name evidence="2" type="ORF">FOXG_17490</name>
</gene>
<organism evidence="2 3">
    <name type="scientific">Fusarium oxysporum f. sp. lycopersici (strain 4287 / CBS 123668 / FGSC 9935 / NRRL 34936)</name>
    <name type="common">Fusarium vascular wilt of tomato</name>
    <dbReference type="NCBI Taxonomy" id="426428"/>
    <lineage>
        <taxon>Eukaryota</taxon>
        <taxon>Fungi</taxon>
        <taxon>Dikarya</taxon>
        <taxon>Ascomycota</taxon>
        <taxon>Pezizomycotina</taxon>
        <taxon>Sordariomycetes</taxon>
        <taxon>Hypocreomycetidae</taxon>
        <taxon>Hypocreales</taxon>
        <taxon>Nectriaceae</taxon>
        <taxon>Fusarium</taxon>
        <taxon>Fusarium oxysporum species complex</taxon>
    </lineage>
</organism>
<dbReference type="OrthoDB" id="265717at2759"/>
<evidence type="ECO:0000313" key="2">
    <source>
        <dbReference type="EMBL" id="KNB20424.1"/>
    </source>
</evidence>
<reference evidence="2" key="1">
    <citation type="submission" date="2007-04" db="EMBL/GenBank/DDBJ databases">
        <authorList>
            <consortium name="The Broad Institute Genome Sequencing Platform"/>
            <person name="Birren B."/>
            <person name="Lander E."/>
            <person name="Galagan J."/>
            <person name="Nusbaum C."/>
            <person name="Devon K."/>
            <person name="Ma L.-J."/>
            <person name="Jaffe D."/>
            <person name="Butler J."/>
            <person name="Alvarez P."/>
            <person name="Gnerre S."/>
            <person name="Grabherr M."/>
            <person name="Kleber M."/>
            <person name="Mauceli E."/>
            <person name="Brockman W."/>
            <person name="MacCallum I.A."/>
            <person name="Young S."/>
            <person name="LaButti K."/>
            <person name="DeCaprio D."/>
            <person name="Crawford M."/>
            <person name="Koehrsen M."/>
            <person name="Engels R."/>
            <person name="Montgomery P."/>
            <person name="Pearson M."/>
            <person name="Howarth C."/>
            <person name="Larson L."/>
            <person name="White J."/>
            <person name="O'Leary S."/>
            <person name="Kodira C."/>
            <person name="Zeng Q."/>
            <person name="Yandava C."/>
            <person name="Alvarado L."/>
            <person name="Kistler C."/>
            <person name="Shim W.-B."/>
            <person name="Kang S."/>
            <person name="Woloshuk C."/>
        </authorList>
    </citation>
    <scope>NUCLEOTIDE SEQUENCE</scope>
    <source>
        <strain evidence="2">4287</strain>
    </source>
</reference>
<sequence length="569" mass="64119">MSSLADNGMVALREVPGKGKGLIATHKIPKGTRVLSEEPIIRIPEDTPDSPALRASLRRQVDELTSDQRRAFLSMCNIYPGEADSQYLGIFRTNALPIESGGGIFLAACRINHACDNNAQKAWNEGIKQHTVHALRDNDKGEEITITYLGILNNRRTRQEALRKKFKFTCSCNLCSLPPHLSAESDRRLDEVLRLDARIGRDGLVGILSDPKRVLGYVDQQVRLYNEQTLDDVGLPRAFFDAAQITVAHGDLARARVFTERAAAGWLVLEGDDSPRVLNAKKLAQDPSSHDAYGNSTAWRTAVDDVPQGLDSNEFENWIWKREKENEPEQLGILRNQVTFPSFLQLPDETDADDDFFKSRDGTNYRPWRHWCFLAEIVDFATIVRLHMEVKDVAGMIIPLFFYTDRRGSEIDLSQLCKGYTIAVLYAQQHAFAFSEPGIRHEDPTFFKVCLLFLCGQLSCGIFLICLVAPTIDIPTVIRQLAGAERPSPEVFYGSEWHGIMSRVRETGYIFEEVCEVLAVLVCQKAGWSEKDHKIDCKLLCDGDLKGLLSLNWDDFQDFARFPLARSVH</sequence>
<dbReference type="Pfam" id="PF00856">
    <property type="entry name" value="SET"/>
    <property type="match status" value="1"/>
</dbReference>
<feature type="domain" description="SET" evidence="1">
    <location>
        <begin position="8"/>
        <end position="149"/>
    </location>
</feature>
<proteinExistence type="predicted"/>
<dbReference type="AlphaFoldDB" id="A0A0J9WAN9"/>
<dbReference type="CDD" id="cd20071">
    <property type="entry name" value="SET_SMYD"/>
    <property type="match status" value="1"/>
</dbReference>
<dbReference type="PANTHER" id="PTHR47332:SF2">
    <property type="entry name" value="SET-6"/>
    <property type="match status" value="1"/>
</dbReference>
<evidence type="ECO:0000313" key="3">
    <source>
        <dbReference type="Proteomes" id="UP000009097"/>
    </source>
</evidence>
<reference evidence="2" key="2">
    <citation type="journal article" date="2010" name="Nature">
        <title>Comparative genomics reveals mobile pathogenicity chromosomes in Fusarium.</title>
        <authorList>
            <person name="Ma L.J."/>
            <person name="van der Does H.C."/>
            <person name="Borkovich K.A."/>
            <person name="Coleman J.J."/>
            <person name="Daboussi M.J."/>
            <person name="Di Pietro A."/>
            <person name="Dufresne M."/>
            <person name="Freitag M."/>
            <person name="Grabherr M."/>
            <person name="Henrissat B."/>
            <person name="Houterman P.M."/>
            <person name="Kang S."/>
            <person name="Shim W.B."/>
            <person name="Woloshuk C."/>
            <person name="Xie X."/>
            <person name="Xu J.R."/>
            <person name="Antoniw J."/>
            <person name="Baker S.E."/>
            <person name="Bluhm B.H."/>
            <person name="Breakspear A."/>
            <person name="Brown D.W."/>
            <person name="Butchko R.A."/>
            <person name="Chapman S."/>
            <person name="Coulson R."/>
            <person name="Coutinho P.M."/>
            <person name="Danchin E.G."/>
            <person name="Diener A."/>
            <person name="Gale L.R."/>
            <person name="Gardiner D.M."/>
            <person name="Goff S."/>
            <person name="Hammond-Kosack K.E."/>
            <person name="Hilburn K."/>
            <person name="Hua-Van A."/>
            <person name="Jonkers W."/>
            <person name="Kazan K."/>
            <person name="Kodira C.D."/>
            <person name="Koehrsen M."/>
            <person name="Kumar L."/>
            <person name="Lee Y.H."/>
            <person name="Li L."/>
            <person name="Manners J.M."/>
            <person name="Miranda-Saavedra D."/>
            <person name="Mukherjee M."/>
            <person name="Park G."/>
            <person name="Park J."/>
            <person name="Park S.Y."/>
            <person name="Proctor R.H."/>
            <person name="Regev A."/>
            <person name="Ruiz-Roldan M.C."/>
            <person name="Sain D."/>
            <person name="Sakthikumar S."/>
            <person name="Sykes S."/>
            <person name="Schwartz D.C."/>
            <person name="Turgeon B.G."/>
            <person name="Wapinski I."/>
            <person name="Yoder O."/>
            <person name="Young S."/>
            <person name="Zeng Q."/>
            <person name="Zhou S."/>
            <person name="Galagan J."/>
            <person name="Cuomo C.A."/>
            <person name="Kistler H.C."/>
            <person name="Rep M."/>
        </authorList>
    </citation>
    <scope>NUCLEOTIDE SEQUENCE [LARGE SCALE GENOMIC DNA]</scope>
    <source>
        <strain evidence="2">4287</strain>
    </source>
</reference>
<dbReference type="InterPro" id="IPR046341">
    <property type="entry name" value="SET_dom_sf"/>
</dbReference>
<dbReference type="VEuPathDB" id="FungiDB:FOXG_17490"/>
<dbReference type="SUPFAM" id="SSF82199">
    <property type="entry name" value="SET domain"/>
    <property type="match status" value="1"/>
</dbReference>
<dbReference type="GeneID" id="28958245"/>
<dbReference type="Gene3D" id="2.170.270.10">
    <property type="entry name" value="SET domain"/>
    <property type="match status" value="1"/>
</dbReference>
<name>A0A0J9WAN9_FUSO4</name>
<dbReference type="PANTHER" id="PTHR47332">
    <property type="entry name" value="SET DOMAIN-CONTAINING PROTEIN 5"/>
    <property type="match status" value="1"/>
</dbReference>
<dbReference type="InterPro" id="IPR053185">
    <property type="entry name" value="SET_domain_protein"/>
</dbReference>
<dbReference type="EMBL" id="DS231745">
    <property type="protein sequence ID" value="KNB20424.1"/>
    <property type="molecule type" value="Genomic_DNA"/>
</dbReference>
<protein>
    <recommendedName>
        <fullName evidence="1">SET domain-containing protein</fullName>
    </recommendedName>
</protein>
<dbReference type="RefSeq" id="XP_018258469.1">
    <property type="nucleotide sequence ID" value="XM_018397499.1"/>
</dbReference>
<dbReference type="SMART" id="SM00317">
    <property type="entry name" value="SET"/>
    <property type="match status" value="1"/>
</dbReference>
<evidence type="ECO:0000259" key="1">
    <source>
        <dbReference type="PROSITE" id="PS50280"/>
    </source>
</evidence>
<dbReference type="InterPro" id="IPR001214">
    <property type="entry name" value="SET_dom"/>
</dbReference>
<dbReference type="Proteomes" id="UP000009097">
    <property type="component" value="Unassembled WGS sequence"/>
</dbReference>